<comment type="caution">
    <text evidence="1">The sequence shown here is derived from an EMBL/GenBank/DDBJ whole genome shotgun (WGS) entry which is preliminary data.</text>
</comment>
<evidence type="ECO:0000313" key="2">
    <source>
        <dbReference type="Proteomes" id="UP001060215"/>
    </source>
</evidence>
<keyword evidence="2" id="KW-1185">Reference proteome</keyword>
<accession>A0ACC0J1F9</accession>
<evidence type="ECO:0000313" key="1">
    <source>
        <dbReference type="EMBL" id="KAI8031739.1"/>
    </source>
</evidence>
<gene>
    <name evidence="1" type="ORF">LOK49_LG01G00710</name>
</gene>
<dbReference type="EMBL" id="CM045758">
    <property type="protein sequence ID" value="KAI8031739.1"/>
    <property type="molecule type" value="Genomic_DNA"/>
</dbReference>
<name>A0ACC0J1F9_9ERIC</name>
<protein>
    <submittedName>
        <fullName evidence="1">Heavy metal-associated isoprenylated plant protein 32</fullName>
    </submittedName>
</protein>
<sequence length="205" mass="23050">MDDFMVAPKNFVLKLINHCQCHGCESKLKNLLQKIHGVHSTSIDAKKGKITITGTVRPHRVIQKLQKHFKKGVLLEQSPQVHNHNLQIAFEFHDQDLVPQMQQFSAIKGLKHVEVTYSKTVKLSFKGNKDELSHESDTQKKFVVGDEHGGGAATSEAETPWLKNFPPPPPLPPQTESGYNPLAPPWPEACAYTFEEFIPNSCTFM</sequence>
<organism evidence="1 2">
    <name type="scientific">Camellia lanceoleosa</name>
    <dbReference type="NCBI Taxonomy" id="1840588"/>
    <lineage>
        <taxon>Eukaryota</taxon>
        <taxon>Viridiplantae</taxon>
        <taxon>Streptophyta</taxon>
        <taxon>Embryophyta</taxon>
        <taxon>Tracheophyta</taxon>
        <taxon>Spermatophyta</taxon>
        <taxon>Magnoliopsida</taxon>
        <taxon>eudicotyledons</taxon>
        <taxon>Gunneridae</taxon>
        <taxon>Pentapetalae</taxon>
        <taxon>asterids</taxon>
        <taxon>Ericales</taxon>
        <taxon>Theaceae</taxon>
        <taxon>Camellia</taxon>
    </lineage>
</organism>
<reference evidence="1 2" key="1">
    <citation type="journal article" date="2022" name="Plant J.">
        <title>Chromosome-level genome of Camellia lanceoleosa provides a valuable resource for understanding genome evolution and self-incompatibility.</title>
        <authorList>
            <person name="Gong W."/>
            <person name="Xiao S."/>
            <person name="Wang L."/>
            <person name="Liao Z."/>
            <person name="Chang Y."/>
            <person name="Mo W."/>
            <person name="Hu G."/>
            <person name="Li W."/>
            <person name="Zhao G."/>
            <person name="Zhu H."/>
            <person name="Hu X."/>
            <person name="Ji K."/>
            <person name="Xiang X."/>
            <person name="Song Q."/>
            <person name="Yuan D."/>
            <person name="Jin S."/>
            <person name="Zhang L."/>
        </authorList>
    </citation>
    <scope>NUCLEOTIDE SEQUENCE [LARGE SCALE GENOMIC DNA]</scope>
    <source>
        <strain evidence="1">SQ_2022a</strain>
    </source>
</reference>
<dbReference type="Proteomes" id="UP001060215">
    <property type="component" value="Chromosome 1"/>
</dbReference>
<proteinExistence type="predicted"/>